<keyword evidence="3 6" id="KW-0812">Transmembrane</keyword>
<dbReference type="Gene3D" id="1.20.1720.10">
    <property type="entry name" value="Multidrug resistance protein D"/>
    <property type="match status" value="1"/>
</dbReference>
<organism evidence="8">
    <name type="scientific">freshwater metagenome</name>
    <dbReference type="NCBI Taxonomy" id="449393"/>
    <lineage>
        <taxon>unclassified sequences</taxon>
        <taxon>metagenomes</taxon>
        <taxon>ecological metagenomes</taxon>
    </lineage>
</organism>
<evidence type="ECO:0000256" key="3">
    <source>
        <dbReference type="ARBA" id="ARBA00022692"/>
    </source>
</evidence>
<dbReference type="PROSITE" id="PS50850">
    <property type="entry name" value="MFS"/>
    <property type="match status" value="1"/>
</dbReference>
<dbReference type="SUPFAM" id="SSF103473">
    <property type="entry name" value="MFS general substrate transporter"/>
    <property type="match status" value="1"/>
</dbReference>
<feature type="transmembrane region" description="Helical" evidence="6">
    <location>
        <begin position="143"/>
        <end position="166"/>
    </location>
</feature>
<feature type="transmembrane region" description="Helical" evidence="6">
    <location>
        <begin position="335"/>
        <end position="355"/>
    </location>
</feature>
<evidence type="ECO:0000256" key="4">
    <source>
        <dbReference type="ARBA" id="ARBA00022989"/>
    </source>
</evidence>
<feature type="transmembrane region" description="Helical" evidence="6">
    <location>
        <begin position="172"/>
        <end position="194"/>
    </location>
</feature>
<evidence type="ECO:0000256" key="1">
    <source>
        <dbReference type="ARBA" id="ARBA00004141"/>
    </source>
</evidence>
<evidence type="ECO:0000259" key="7">
    <source>
        <dbReference type="PROSITE" id="PS50850"/>
    </source>
</evidence>
<feature type="transmembrane region" description="Helical" evidence="6">
    <location>
        <begin position="84"/>
        <end position="103"/>
    </location>
</feature>
<feature type="transmembrane region" description="Helical" evidence="6">
    <location>
        <begin position="52"/>
        <end position="72"/>
    </location>
</feature>
<reference evidence="8" key="1">
    <citation type="submission" date="2020-05" db="EMBL/GenBank/DDBJ databases">
        <authorList>
            <person name="Chiriac C."/>
            <person name="Salcher M."/>
            <person name="Ghai R."/>
            <person name="Kavagutti S V."/>
        </authorList>
    </citation>
    <scope>NUCLEOTIDE SEQUENCE</scope>
</reference>
<keyword evidence="4 6" id="KW-1133">Transmembrane helix</keyword>
<feature type="transmembrane region" description="Helical" evidence="6">
    <location>
        <begin position="206"/>
        <end position="225"/>
    </location>
</feature>
<dbReference type="AlphaFoldDB" id="A0A6J6LF95"/>
<feature type="domain" description="Major facilitator superfamily (MFS) profile" evidence="7">
    <location>
        <begin position="18"/>
        <end position="507"/>
    </location>
</feature>
<dbReference type="InterPro" id="IPR020846">
    <property type="entry name" value="MFS_dom"/>
</dbReference>
<dbReference type="InterPro" id="IPR011701">
    <property type="entry name" value="MFS"/>
</dbReference>
<dbReference type="InterPro" id="IPR036259">
    <property type="entry name" value="MFS_trans_sf"/>
</dbReference>
<sequence length="525" mass="54052">MATDVQTSEGMPAKAGIILATLIGVATVANINLAVANVALPDIGRHFDASQTAINAVAVGFSLGLAATVLWLGALGDRYGRKTMLLLGMGLSVPACLIAGYAPNIGTLIFARVLGGVAAGMAFPTTLALITALWAGAHRTKAIALWSGIGGAMSALGPLVAGALLLHFWWGSVFLITVPLAVIGFLAALVYVPAHVNEDDSPIDNLGGILSVVMVAAAVIAITLAPEPGAGTAALIIGLVSIAAVGAFVLRQRRAAFPLYDLKVAGRRTFWVAAVAGVLVFGALVGAMFVGQQYLQNVLGYSTWTSGLCIIPTAVFMVVVAPLSARLIQRRGSRVALLAGFISVGLGFLVMLLLWKSDTSFVVVVLAYSLLGIGVGLAGPPSSQSLTESVPVPRAGMASATADLQRDLGGAILQAVLGAVLTAGYAKSFTKQIADAPTAVTDSVTTQLTKSFSSAENIAMQYPQYTDQIVAAARQSFVDGQQVSFTVGIVSMLIGLAVIWFGYPKKNAETELVAGYHRSDETVSA</sequence>
<dbReference type="GO" id="GO:0022857">
    <property type="term" value="F:transmembrane transporter activity"/>
    <property type="evidence" value="ECO:0007669"/>
    <property type="project" value="InterPro"/>
</dbReference>
<feature type="transmembrane region" description="Helical" evidence="6">
    <location>
        <begin position="17"/>
        <end position="40"/>
    </location>
</feature>
<keyword evidence="5 6" id="KW-0472">Membrane</keyword>
<comment type="subcellular location">
    <subcellularLocation>
        <location evidence="1">Membrane</location>
        <topology evidence="1">Multi-pass membrane protein</topology>
    </subcellularLocation>
</comment>
<evidence type="ECO:0000313" key="8">
    <source>
        <dbReference type="EMBL" id="CAB4660520.1"/>
    </source>
</evidence>
<dbReference type="CDD" id="cd17321">
    <property type="entry name" value="MFS_MMR_MDR_like"/>
    <property type="match status" value="1"/>
</dbReference>
<proteinExistence type="predicted"/>
<feature type="transmembrane region" description="Helical" evidence="6">
    <location>
        <begin position="361"/>
        <end position="379"/>
    </location>
</feature>
<feature type="transmembrane region" description="Helical" evidence="6">
    <location>
        <begin position="303"/>
        <end position="323"/>
    </location>
</feature>
<feature type="transmembrane region" description="Helical" evidence="6">
    <location>
        <begin position="109"/>
        <end position="136"/>
    </location>
</feature>
<feature type="transmembrane region" description="Helical" evidence="6">
    <location>
        <begin position="483"/>
        <end position="503"/>
    </location>
</feature>
<feature type="transmembrane region" description="Helical" evidence="6">
    <location>
        <begin position="231"/>
        <end position="250"/>
    </location>
</feature>
<dbReference type="Gene3D" id="1.20.1250.20">
    <property type="entry name" value="MFS general substrate transporter like domains"/>
    <property type="match status" value="1"/>
</dbReference>
<evidence type="ECO:0000256" key="6">
    <source>
        <dbReference type="SAM" id="Phobius"/>
    </source>
</evidence>
<feature type="transmembrane region" description="Helical" evidence="6">
    <location>
        <begin position="270"/>
        <end position="291"/>
    </location>
</feature>
<protein>
    <submittedName>
        <fullName evidence="8">Unannotated protein</fullName>
    </submittedName>
</protein>
<dbReference type="EMBL" id="CAEZVV010000197">
    <property type="protein sequence ID" value="CAB4660520.1"/>
    <property type="molecule type" value="Genomic_DNA"/>
</dbReference>
<dbReference type="PANTHER" id="PTHR42718">
    <property type="entry name" value="MAJOR FACILITATOR SUPERFAMILY MULTIDRUG TRANSPORTER MFSC"/>
    <property type="match status" value="1"/>
</dbReference>
<dbReference type="PANTHER" id="PTHR42718:SF9">
    <property type="entry name" value="MAJOR FACILITATOR SUPERFAMILY MULTIDRUG TRANSPORTER MFSC"/>
    <property type="match status" value="1"/>
</dbReference>
<dbReference type="Pfam" id="PF07690">
    <property type="entry name" value="MFS_1"/>
    <property type="match status" value="1"/>
</dbReference>
<name>A0A6J6LF95_9ZZZZ</name>
<accession>A0A6J6LF95</accession>
<evidence type="ECO:0000256" key="5">
    <source>
        <dbReference type="ARBA" id="ARBA00023136"/>
    </source>
</evidence>
<gene>
    <name evidence="8" type="ORF">UFOPK2143_01813</name>
</gene>
<dbReference type="GO" id="GO:0016020">
    <property type="term" value="C:membrane"/>
    <property type="evidence" value="ECO:0007669"/>
    <property type="project" value="UniProtKB-SubCell"/>
</dbReference>
<keyword evidence="2" id="KW-0813">Transport</keyword>
<evidence type="ECO:0000256" key="2">
    <source>
        <dbReference type="ARBA" id="ARBA00022448"/>
    </source>
</evidence>